<dbReference type="PATRIC" id="fig|1189611.3.peg.2404"/>
<organism evidence="3 4">
    <name type="scientific">Nitratireductor aquibiodomus RA22</name>
    <dbReference type="NCBI Taxonomy" id="1189611"/>
    <lineage>
        <taxon>Bacteria</taxon>
        <taxon>Pseudomonadati</taxon>
        <taxon>Pseudomonadota</taxon>
        <taxon>Alphaproteobacteria</taxon>
        <taxon>Hyphomicrobiales</taxon>
        <taxon>Phyllobacteriaceae</taxon>
        <taxon>Nitratireductor</taxon>
    </lineage>
</organism>
<feature type="compositionally biased region" description="Basic residues" evidence="1">
    <location>
        <begin position="299"/>
        <end position="308"/>
    </location>
</feature>
<dbReference type="InterPro" id="IPR043129">
    <property type="entry name" value="ATPase_NBD"/>
</dbReference>
<dbReference type="PANTHER" id="PTHR43190">
    <property type="entry name" value="N-ACETYL-D-GLUCOSAMINE KINASE"/>
    <property type="match status" value="1"/>
</dbReference>
<protein>
    <submittedName>
        <fullName evidence="3">BadF/BadG/BcrA/BcrD type ATPase</fullName>
    </submittedName>
</protein>
<feature type="domain" description="ATPase BadF/BadG/BcrA/BcrD type" evidence="2">
    <location>
        <begin position="20"/>
        <end position="267"/>
    </location>
</feature>
<name>I5BXS5_9HYPH</name>
<dbReference type="CDD" id="cd24082">
    <property type="entry name" value="ASKHA_NBD_GspK-like"/>
    <property type="match status" value="1"/>
</dbReference>
<sequence length="308" mass="32306">MRRGNRTVAEMSDGESHFYLGVDGGGTGCRARIEDAAGAVLGQGLSGPATTRLGVEAAWASVRRAVEAAIEEAGFGEAEIARIHAGIGLAGMRRKGAVEAFQALSHPFASIVFASDSDTACLGAHSGLDGAIAIAGTGSVGLGLVEGRHLRIGGYGFPISDEGSGADIGLNAVRAALQGHDGRIPQSALLTEVMRRFDDDPAELVAWMDRASATDYATFAPMVLRHADQGDGAARRIVQDAAAQIDMLVRTLFDQGAPRVTLLGGLSGPLEPWLSPDVRRRLKPPTAMPWTARSSLRDGRRRGGQRFK</sequence>
<dbReference type="SUPFAM" id="SSF53067">
    <property type="entry name" value="Actin-like ATPase domain"/>
    <property type="match status" value="2"/>
</dbReference>
<dbReference type="PANTHER" id="PTHR43190:SF3">
    <property type="entry name" value="N-ACETYL-D-GLUCOSAMINE KINASE"/>
    <property type="match status" value="1"/>
</dbReference>
<gene>
    <name evidence="3" type="ORF">A33O_11842</name>
</gene>
<accession>I5BXS5</accession>
<comment type="caution">
    <text evidence="3">The sequence shown here is derived from an EMBL/GenBank/DDBJ whole genome shotgun (WGS) entry which is preliminary data.</text>
</comment>
<dbReference type="STRING" id="204799.GCA_001696575_02200"/>
<proteinExistence type="predicted"/>
<dbReference type="Pfam" id="PF01869">
    <property type="entry name" value="BcrAD_BadFG"/>
    <property type="match status" value="1"/>
</dbReference>
<dbReference type="EMBL" id="AJXZ01000029">
    <property type="protein sequence ID" value="EIM74377.1"/>
    <property type="molecule type" value="Genomic_DNA"/>
</dbReference>
<dbReference type="Gene3D" id="3.30.420.40">
    <property type="match status" value="2"/>
</dbReference>
<dbReference type="Proteomes" id="UP000004622">
    <property type="component" value="Unassembled WGS sequence"/>
</dbReference>
<reference evidence="3 4" key="1">
    <citation type="journal article" date="2012" name="J. Bacteriol.">
        <title>Genome Sequence of Nitratireductor aquibiodomus Strain RA22.</title>
        <authorList>
            <person name="Singh A."/>
            <person name="Jangir P.K."/>
            <person name="Kumari C."/>
            <person name="Sharma R."/>
        </authorList>
    </citation>
    <scope>NUCLEOTIDE SEQUENCE [LARGE SCALE GENOMIC DNA]</scope>
    <source>
        <strain evidence="3 4">RA22</strain>
    </source>
</reference>
<dbReference type="InterPro" id="IPR052519">
    <property type="entry name" value="Euk-type_GlcNAc_Kinase"/>
</dbReference>
<dbReference type="InterPro" id="IPR002731">
    <property type="entry name" value="ATPase_BadF"/>
</dbReference>
<feature type="region of interest" description="Disordered" evidence="1">
    <location>
        <begin position="277"/>
        <end position="308"/>
    </location>
</feature>
<evidence type="ECO:0000313" key="3">
    <source>
        <dbReference type="EMBL" id="EIM74377.1"/>
    </source>
</evidence>
<evidence type="ECO:0000256" key="1">
    <source>
        <dbReference type="SAM" id="MobiDB-lite"/>
    </source>
</evidence>
<evidence type="ECO:0000313" key="4">
    <source>
        <dbReference type="Proteomes" id="UP000004622"/>
    </source>
</evidence>
<evidence type="ECO:0000259" key="2">
    <source>
        <dbReference type="Pfam" id="PF01869"/>
    </source>
</evidence>
<dbReference type="AlphaFoldDB" id="I5BXS5"/>